<sequence length="88" mass="10014">MKKRIGLIQIDGKLPNLALMKLSAWHKKQGDKVFLMKDKEPSQRLIPFDKVYVSCVFEENKEIAIKVSKQFKDCEIGGVGVNNLRLPA</sequence>
<accession>X1IA26</accession>
<gene>
    <name evidence="1" type="ORF">S03H2_57077</name>
</gene>
<dbReference type="AlphaFoldDB" id="X1IA26"/>
<dbReference type="EMBL" id="BARU01036561">
    <property type="protein sequence ID" value="GAH78527.1"/>
    <property type="molecule type" value="Genomic_DNA"/>
</dbReference>
<evidence type="ECO:0000313" key="1">
    <source>
        <dbReference type="EMBL" id="GAH78527.1"/>
    </source>
</evidence>
<proteinExistence type="predicted"/>
<protein>
    <submittedName>
        <fullName evidence="1">Uncharacterized protein</fullName>
    </submittedName>
</protein>
<name>X1IA26_9ZZZZ</name>
<reference evidence="1" key="1">
    <citation type="journal article" date="2014" name="Front. Microbiol.">
        <title>High frequency of phylogenetically diverse reductive dehalogenase-homologous genes in deep subseafloor sedimentary metagenomes.</title>
        <authorList>
            <person name="Kawai M."/>
            <person name="Futagami T."/>
            <person name="Toyoda A."/>
            <person name="Takaki Y."/>
            <person name="Nishi S."/>
            <person name="Hori S."/>
            <person name="Arai W."/>
            <person name="Tsubouchi T."/>
            <person name="Morono Y."/>
            <person name="Uchiyama I."/>
            <person name="Ito T."/>
            <person name="Fujiyama A."/>
            <person name="Inagaki F."/>
            <person name="Takami H."/>
        </authorList>
    </citation>
    <scope>NUCLEOTIDE SEQUENCE</scope>
    <source>
        <strain evidence="1">Expedition CK06-06</strain>
    </source>
</reference>
<feature type="non-terminal residue" evidence="1">
    <location>
        <position position="88"/>
    </location>
</feature>
<comment type="caution">
    <text evidence="1">The sequence shown here is derived from an EMBL/GenBank/DDBJ whole genome shotgun (WGS) entry which is preliminary data.</text>
</comment>
<organism evidence="1">
    <name type="scientific">marine sediment metagenome</name>
    <dbReference type="NCBI Taxonomy" id="412755"/>
    <lineage>
        <taxon>unclassified sequences</taxon>
        <taxon>metagenomes</taxon>
        <taxon>ecological metagenomes</taxon>
    </lineage>
</organism>